<evidence type="ECO:0000313" key="2">
    <source>
        <dbReference type="Proteomes" id="UP000255234"/>
    </source>
</evidence>
<name>A0A378NS79_9FIRM</name>
<evidence type="ECO:0000313" key="1">
    <source>
        <dbReference type="EMBL" id="STY71191.1"/>
    </source>
</evidence>
<protein>
    <submittedName>
        <fullName evidence="1">Uncharacterized protein</fullName>
    </submittedName>
</protein>
<reference evidence="1 2" key="1">
    <citation type="submission" date="2018-06" db="EMBL/GenBank/DDBJ databases">
        <authorList>
            <consortium name="Pathogen Informatics"/>
            <person name="Doyle S."/>
        </authorList>
    </citation>
    <scope>NUCLEOTIDE SEQUENCE [LARGE SCALE GENOMIC DNA]</scope>
    <source>
        <strain evidence="1 2">NCTC10571</strain>
    </source>
</reference>
<sequence>MFIGLYASDQEKEKAIKEAIKKIDPDTEILDSDNCLEFTWDQEYLKESIRYKLGNIDENEMKSILKYIINDFLRSDFPAMNEEVEVFIDESIQNYKDSIDYK</sequence>
<proteinExistence type="predicted"/>
<gene>
    <name evidence="1" type="ORF">NCTC10571_01347</name>
</gene>
<organism evidence="1 2">
    <name type="scientific">Megamonas hypermegale</name>
    <dbReference type="NCBI Taxonomy" id="158847"/>
    <lineage>
        <taxon>Bacteria</taxon>
        <taxon>Bacillati</taxon>
        <taxon>Bacillota</taxon>
        <taxon>Negativicutes</taxon>
        <taxon>Selenomonadales</taxon>
        <taxon>Selenomonadaceae</taxon>
        <taxon>Megamonas</taxon>
    </lineage>
</organism>
<dbReference type="EMBL" id="UGPP01000001">
    <property type="protein sequence ID" value="STY71191.1"/>
    <property type="molecule type" value="Genomic_DNA"/>
</dbReference>
<dbReference type="AlphaFoldDB" id="A0A378NS79"/>
<accession>A0A378NS79</accession>
<dbReference type="RefSeq" id="WP_115151559.1">
    <property type="nucleotide sequence ID" value="NZ_UGPP01000001.1"/>
</dbReference>
<dbReference type="Proteomes" id="UP000255234">
    <property type="component" value="Unassembled WGS sequence"/>
</dbReference>